<reference evidence="1" key="1">
    <citation type="journal article" date="2014" name="Front. Microbiol.">
        <title>High frequency of phylogenetically diverse reductive dehalogenase-homologous genes in deep subseafloor sedimentary metagenomes.</title>
        <authorList>
            <person name="Kawai M."/>
            <person name="Futagami T."/>
            <person name="Toyoda A."/>
            <person name="Takaki Y."/>
            <person name="Nishi S."/>
            <person name="Hori S."/>
            <person name="Arai W."/>
            <person name="Tsubouchi T."/>
            <person name="Morono Y."/>
            <person name="Uchiyama I."/>
            <person name="Ito T."/>
            <person name="Fujiyama A."/>
            <person name="Inagaki F."/>
            <person name="Takami H."/>
        </authorList>
    </citation>
    <scope>NUCLEOTIDE SEQUENCE</scope>
    <source>
        <strain evidence="1">Expedition CK06-06</strain>
    </source>
</reference>
<comment type="caution">
    <text evidence="1">The sequence shown here is derived from an EMBL/GenBank/DDBJ whole genome shotgun (WGS) entry which is preliminary data.</text>
</comment>
<sequence length="105" mass="11915">EQVGPPLCVLPFGLETYFSVINNSERILKGAGHLFYVLDEEIYEDEFNSIGYNHIGDAISWVYPGQSRSVGYRKCFHSPVTIKQITWTGTFADDQTEIVLGPWKN</sequence>
<accession>X1RN79</accession>
<feature type="non-terminal residue" evidence="1">
    <location>
        <position position="1"/>
    </location>
</feature>
<gene>
    <name evidence="1" type="ORF">S12H4_14464</name>
</gene>
<dbReference type="AlphaFoldDB" id="X1RN79"/>
<protein>
    <submittedName>
        <fullName evidence="1">Uncharacterized protein</fullName>
    </submittedName>
</protein>
<proteinExistence type="predicted"/>
<dbReference type="EMBL" id="BARW01006898">
    <property type="protein sequence ID" value="GAI82212.1"/>
    <property type="molecule type" value="Genomic_DNA"/>
</dbReference>
<organism evidence="1">
    <name type="scientific">marine sediment metagenome</name>
    <dbReference type="NCBI Taxonomy" id="412755"/>
    <lineage>
        <taxon>unclassified sequences</taxon>
        <taxon>metagenomes</taxon>
        <taxon>ecological metagenomes</taxon>
    </lineage>
</organism>
<evidence type="ECO:0000313" key="1">
    <source>
        <dbReference type="EMBL" id="GAI82212.1"/>
    </source>
</evidence>
<name>X1RN79_9ZZZZ</name>